<dbReference type="NCBIfam" id="TIGR01167">
    <property type="entry name" value="LPXTG_anchor"/>
    <property type="match status" value="1"/>
</dbReference>
<dbReference type="Proteomes" id="UP001304298">
    <property type="component" value="Unassembled WGS sequence"/>
</dbReference>
<evidence type="ECO:0000313" key="5">
    <source>
        <dbReference type="Proteomes" id="UP001304298"/>
    </source>
</evidence>
<keyword evidence="2" id="KW-0472">Membrane</keyword>
<evidence type="ECO:0000256" key="2">
    <source>
        <dbReference type="SAM" id="Phobius"/>
    </source>
</evidence>
<feature type="region of interest" description="Disordered" evidence="1">
    <location>
        <begin position="66"/>
        <end position="85"/>
    </location>
</feature>
<protein>
    <submittedName>
        <fullName evidence="4">LPXTG cell wall anchor domain-containing protein</fullName>
    </submittedName>
</protein>
<evidence type="ECO:0000256" key="3">
    <source>
        <dbReference type="SAM" id="SignalP"/>
    </source>
</evidence>
<dbReference type="RefSeq" id="WP_323335848.1">
    <property type="nucleotide sequence ID" value="NZ_JAYFSI010000016.1"/>
</dbReference>
<evidence type="ECO:0000256" key="1">
    <source>
        <dbReference type="SAM" id="MobiDB-lite"/>
    </source>
</evidence>
<accession>A0ABU5RLB9</accession>
<feature type="signal peptide" evidence="3">
    <location>
        <begin position="1"/>
        <end position="26"/>
    </location>
</feature>
<sequence length="363" mass="36873">MTRFATKAAVLTAVLFPLAGVGVAGAQSQAVDEKTGPVSFANVASVRIGGEGQHGGSLITETQRSPLLPGQSKLGTDRVTVPKDDGERATFGGHYAIDLGRYSGSQNPYPAGVASRDHNVVAALQATTVPTAVAETNYALRDTWQGGANAVDDTVLVLEGAKTAVDCTSPAKLTGTSTVTRLWVRQAGGALGIVPMPGGNAGLQLKNLRLGPPGDLTNASKDTTVSDLKLTRVAAFDQLIRQDGWRGGDYTAVAGWRAEITTHVKDAQGAALQDVQTNIVLGGVSCSIPKGFVAKSAGSTGGGATATQPAVPTQVPAGYLGAAAPDTGSDGSRVPLGIGLLFGGVFFGSVALLLGRRRKSGTD</sequence>
<gene>
    <name evidence="4" type="ORF">VA596_43910</name>
</gene>
<keyword evidence="2" id="KW-1133">Transmembrane helix</keyword>
<keyword evidence="2" id="KW-0812">Transmembrane</keyword>
<name>A0ABU5RLB9_9PSEU</name>
<keyword evidence="3" id="KW-0732">Signal</keyword>
<keyword evidence="5" id="KW-1185">Reference proteome</keyword>
<feature type="chain" id="PRO_5046393958" evidence="3">
    <location>
        <begin position="27"/>
        <end position="363"/>
    </location>
</feature>
<comment type="caution">
    <text evidence="4">The sequence shown here is derived from an EMBL/GenBank/DDBJ whole genome shotgun (WGS) entry which is preliminary data.</text>
</comment>
<proteinExistence type="predicted"/>
<organism evidence="4 5">
    <name type="scientific">Amycolatopsis heterodermiae</name>
    <dbReference type="NCBI Taxonomy" id="3110235"/>
    <lineage>
        <taxon>Bacteria</taxon>
        <taxon>Bacillati</taxon>
        <taxon>Actinomycetota</taxon>
        <taxon>Actinomycetes</taxon>
        <taxon>Pseudonocardiales</taxon>
        <taxon>Pseudonocardiaceae</taxon>
        <taxon>Amycolatopsis</taxon>
    </lineage>
</organism>
<reference evidence="4 5" key="1">
    <citation type="submission" date="2023-12" db="EMBL/GenBank/DDBJ databases">
        <title>Amycolatopsis sp. V23-08.</title>
        <authorList>
            <person name="Somphong A."/>
        </authorList>
    </citation>
    <scope>NUCLEOTIDE SEQUENCE [LARGE SCALE GENOMIC DNA]</scope>
    <source>
        <strain evidence="4 5">V23-08</strain>
    </source>
</reference>
<evidence type="ECO:0000313" key="4">
    <source>
        <dbReference type="EMBL" id="MEA5366539.1"/>
    </source>
</evidence>
<dbReference type="EMBL" id="JAYFSI010000016">
    <property type="protein sequence ID" value="MEA5366539.1"/>
    <property type="molecule type" value="Genomic_DNA"/>
</dbReference>
<feature type="transmembrane region" description="Helical" evidence="2">
    <location>
        <begin position="334"/>
        <end position="354"/>
    </location>
</feature>